<dbReference type="Pfam" id="PF00196">
    <property type="entry name" value="GerE"/>
    <property type="match status" value="1"/>
</dbReference>
<dbReference type="Proteomes" id="UP000245647">
    <property type="component" value="Unassembled WGS sequence"/>
</dbReference>
<dbReference type="Gene3D" id="1.10.10.10">
    <property type="entry name" value="Winged helix-like DNA-binding domain superfamily/Winged helix DNA-binding domain"/>
    <property type="match status" value="1"/>
</dbReference>
<keyword evidence="2" id="KW-0238">DNA-binding</keyword>
<dbReference type="PANTHER" id="PTHR44688">
    <property type="entry name" value="DNA-BINDING TRANSCRIPTIONAL ACTIVATOR DEVR_DOSR"/>
    <property type="match status" value="1"/>
</dbReference>
<keyword evidence="1" id="KW-0805">Transcription regulation</keyword>
<dbReference type="InterPro" id="IPR036388">
    <property type="entry name" value="WH-like_DNA-bd_sf"/>
</dbReference>
<name>A0A2U2PGJ2_9SPHI</name>
<protein>
    <recommendedName>
        <fullName evidence="4">HTH luxR-type domain-containing protein</fullName>
    </recommendedName>
</protein>
<evidence type="ECO:0000256" key="1">
    <source>
        <dbReference type="ARBA" id="ARBA00023015"/>
    </source>
</evidence>
<evidence type="ECO:0000256" key="2">
    <source>
        <dbReference type="ARBA" id="ARBA00023125"/>
    </source>
</evidence>
<evidence type="ECO:0000259" key="4">
    <source>
        <dbReference type="PROSITE" id="PS50043"/>
    </source>
</evidence>
<dbReference type="SMART" id="SM00421">
    <property type="entry name" value="HTH_LUXR"/>
    <property type="match status" value="1"/>
</dbReference>
<evidence type="ECO:0000313" key="6">
    <source>
        <dbReference type="Proteomes" id="UP000245647"/>
    </source>
</evidence>
<gene>
    <name evidence="5" type="ORF">DDR33_10835</name>
</gene>
<dbReference type="GO" id="GO:0006355">
    <property type="term" value="P:regulation of DNA-templated transcription"/>
    <property type="evidence" value="ECO:0007669"/>
    <property type="project" value="InterPro"/>
</dbReference>
<dbReference type="SUPFAM" id="SSF46894">
    <property type="entry name" value="C-terminal effector domain of the bipartite response regulators"/>
    <property type="match status" value="1"/>
</dbReference>
<proteinExistence type="predicted"/>
<dbReference type="PRINTS" id="PR00038">
    <property type="entry name" value="HTHLUXR"/>
</dbReference>
<keyword evidence="6" id="KW-1185">Reference proteome</keyword>
<dbReference type="InterPro" id="IPR000792">
    <property type="entry name" value="Tscrpt_reg_LuxR_C"/>
</dbReference>
<reference evidence="5 6" key="1">
    <citation type="submission" date="2018-04" db="EMBL/GenBank/DDBJ databases">
        <title>Pedobacter chongqingensis sp. nov., isolated from a rottenly hemp rope.</title>
        <authorList>
            <person name="Cai Y."/>
        </authorList>
    </citation>
    <scope>NUCLEOTIDE SEQUENCE [LARGE SCALE GENOMIC DNA]</scope>
    <source>
        <strain evidence="5 6">FJ4-8</strain>
    </source>
</reference>
<accession>A0A2U2PGJ2</accession>
<dbReference type="PANTHER" id="PTHR44688:SF16">
    <property type="entry name" value="DNA-BINDING TRANSCRIPTIONAL ACTIVATOR DEVR_DOSR"/>
    <property type="match status" value="1"/>
</dbReference>
<evidence type="ECO:0000256" key="3">
    <source>
        <dbReference type="ARBA" id="ARBA00023163"/>
    </source>
</evidence>
<dbReference type="PROSITE" id="PS50043">
    <property type="entry name" value="HTH_LUXR_2"/>
    <property type="match status" value="1"/>
</dbReference>
<organism evidence="5 6">
    <name type="scientific">Pararcticibacter amylolyticus</name>
    <dbReference type="NCBI Taxonomy" id="2173175"/>
    <lineage>
        <taxon>Bacteria</taxon>
        <taxon>Pseudomonadati</taxon>
        <taxon>Bacteroidota</taxon>
        <taxon>Sphingobacteriia</taxon>
        <taxon>Sphingobacteriales</taxon>
        <taxon>Sphingobacteriaceae</taxon>
        <taxon>Pararcticibacter</taxon>
    </lineage>
</organism>
<dbReference type="InterPro" id="IPR016032">
    <property type="entry name" value="Sig_transdc_resp-reg_C-effctor"/>
</dbReference>
<sequence length="246" mass="28425">MHTSMRNQTSIPFEDATLISASVLDIGKRVSGQSLLIEEIGDYIPGSVMVQDLVGMTNNYMNKQGCEILRHSKEELFTMGSGYFRKFFPEDEVRFLTGKFHQFISERDYNKVFSFFQRVRPDESEEYKWYLTTSRLIPVLSETDIPDVMHISVDVQSLPVAGKHIRNLGHDNSYQIKYYHKFNLLSKREKEIIISICQGFSSLEISDRLFISIHTVNNHRKNILTKLEISSLAQLIRFAVAFGLVE</sequence>
<comment type="caution">
    <text evidence="5">The sequence shown here is derived from an EMBL/GenBank/DDBJ whole genome shotgun (WGS) entry which is preliminary data.</text>
</comment>
<keyword evidence="3" id="KW-0804">Transcription</keyword>
<feature type="domain" description="HTH luxR-type" evidence="4">
    <location>
        <begin position="178"/>
        <end position="243"/>
    </location>
</feature>
<dbReference type="GO" id="GO:0003677">
    <property type="term" value="F:DNA binding"/>
    <property type="evidence" value="ECO:0007669"/>
    <property type="project" value="UniProtKB-KW"/>
</dbReference>
<dbReference type="AlphaFoldDB" id="A0A2U2PGJ2"/>
<dbReference type="PROSITE" id="PS00622">
    <property type="entry name" value="HTH_LUXR_1"/>
    <property type="match status" value="1"/>
</dbReference>
<dbReference type="CDD" id="cd06170">
    <property type="entry name" value="LuxR_C_like"/>
    <property type="match status" value="1"/>
</dbReference>
<evidence type="ECO:0000313" key="5">
    <source>
        <dbReference type="EMBL" id="PWG80525.1"/>
    </source>
</evidence>
<dbReference type="EMBL" id="QEAS01000008">
    <property type="protein sequence ID" value="PWG80525.1"/>
    <property type="molecule type" value="Genomic_DNA"/>
</dbReference>